<evidence type="ECO:0000313" key="2">
    <source>
        <dbReference type="Proteomes" id="UP000245119"/>
    </source>
</evidence>
<protein>
    <submittedName>
        <fullName evidence="1">Uncharacterized protein</fullName>
    </submittedName>
</protein>
<keyword evidence="2" id="KW-1185">Reference proteome</keyword>
<proteinExistence type="predicted"/>
<dbReference type="Proteomes" id="UP000245119">
    <property type="component" value="Linkage Group LG11"/>
</dbReference>
<dbReference type="EMBL" id="PZQS01000011">
    <property type="protein sequence ID" value="PVD21979.1"/>
    <property type="molecule type" value="Genomic_DNA"/>
</dbReference>
<dbReference type="AlphaFoldDB" id="A0A2T7NLD6"/>
<name>A0A2T7NLD6_POMCA</name>
<gene>
    <name evidence="1" type="ORF">C0Q70_17782</name>
</gene>
<evidence type="ECO:0000313" key="1">
    <source>
        <dbReference type="EMBL" id="PVD21979.1"/>
    </source>
</evidence>
<reference evidence="1 2" key="1">
    <citation type="submission" date="2018-04" db="EMBL/GenBank/DDBJ databases">
        <title>The genome of golden apple snail Pomacea canaliculata provides insight into stress tolerance and invasive adaptation.</title>
        <authorList>
            <person name="Liu C."/>
            <person name="Liu B."/>
            <person name="Ren Y."/>
            <person name="Zhang Y."/>
            <person name="Wang H."/>
            <person name="Li S."/>
            <person name="Jiang F."/>
            <person name="Yin L."/>
            <person name="Zhang G."/>
            <person name="Qian W."/>
            <person name="Fan W."/>
        </authorList>
    </citation>
    <scope>NUCLEOTIDE SEQUENCE [LARGE SCALE GENOMIC DNA]</scope>
    <source>
        <strain evidence="1">SZHN2017</strain>
        <tissue evidence="1">Muscle</tissue>
    </source>
</reference>
<organism evidence="1 2">
    <name type="scientific">Pomacea canaliculata</name>
    <name type="common">Golden apple snail</name>
    <dbReference type="NCBI Taxonomy" id="400727"/>
    <lineage>
        <taxon>Eukaryota</taxon>
        <taxon>Metazoa</taxon>
        <taxon>Spiralia</taxon>
        <taxon>Lophotrochozoa</taxon>
        <taxon>Mollusca</taxon>
        <taxon>Gastropoda</taxon>
        <taxon>Caenogastropoda</taxon>
        <taxon>Architaenioglossa</taxon>
        <taxon>Ampullarioidea</taxon>
        <taxon>Ampullariidae</taxon>
        <taxon>Pomacea</taxon>
    </lineage>
</organism>
<sequence>MQTILHNLHLLAEDEKEAMFVISQFKYNSYLTTSIDSYHSHQLPRPDTLRKRVKDYGDFDLLIVHRQYGLVVAVVEACVDESGDEKKTTDDTKLQEEIRNGAKRLKNAEHMIRHLLSDTQWDLPVRKTLMLPNVSQQTVEDVLNKQNKGKTKGKIALTMSSTDMSKVWWRSDKGPYPIILGDTSSLISVCEKLVEKVPNLHLWYASCFHSDMPKGWTGKVFTKPISIPPAILQEKEVLKAVTDCQIFEWVFDSRSPPPTDGPAVKHVLHCGVGHSAGDPHDCDTCSTQVVTYLQSLITDKAPSTSTSTPVAGNVHSVFRKKTRLPELRLCEGDVLVLTEGH</sequence>
<comment type="caution">
    <text evidence="1">The sequence shown here is derived from an EMBL/GenBank/DDBJ whole genome shotgun (WGS) entry which is preliminary data.</text>
</comment>
<accession>A0A2T7NLD6</accession>